<evidence type="ECO:0000259" key="6">
    <source>
        <dbReference type="Pfam" id="PF07980"/>
    </source>
</evidence>
<evidence type="ECO:0000256" key="4">
    <source>
        <dbReference type="ARBA" id="ARBA00023136"/>
    </source>
</evidence>
<organism evidence="8 9">
    <name type="scientific">Bacteroides cellulosilyticus</name>
    <dbReference type="NCBI Taxonomy" id="246787"/>
    <lineage>
        <taxon>Bacteria</taxon>
        <taxon>Pseudomonadati</taxon>
        <taxon>Bacteroidota</taxon>
        <taxon>Bacteroidia</taxon>
        <taxon>Bacteroidales</taxon>
        <taxon>Bacteroidaceae</taxon>
        <taxon>Bacteroides</taxon>
    </lineage>
</organism>
<evidence type="ECO:0000256" key="5">
    <source>
        <dbReference type="ARBA" id="ARBA00023237"/>
    </source>
</evidence>
<dbReference type="Gene3D" id="1.25.40.390">
    <property type="match status" value="1"/>
</dbReference>
<dbReference type="InterPro" id="IPR033985">
    <property type="entry name" value="SusD-like_N"/>
</dbReference>
<dbReference type="InterPro" id="IPR011990">
    <property type="entry name" value="TPR-like_helical_dom_sf"/>
</dbReference>
<evidence type="ECO:0000313" key="9">
    <source>
        <dbReference type="Proteomes" id="UP000061809"/>
    </source>
</evidence>
<dbReference type="KEGG" id="bcel:BcellWH2_01165"/>
<evidence type="ECO:0000259" key="7">
    <source>
        <dbReference type="Pfam" id="PF14322"/>
    </source>
</evidence>
<name>A0A0N7IEV1_9BACE</name>
<dbReference type="AlphaFoldDB" id="A0A0N7IEV1"/>
<dbReference type="PATRIC" id="fig|246787.4.peg.1203"/>
<dbReference type="RefSeq" id="WP_029428387.1">
    <property type="nucleotide sequence ID" value="NZ_CP012801.1"/>
</dbReference>
<feature type="domain" description="SusD-like N-terminal" evidence="7">
    <location>
        <begin position="21"/>
        <end position="195"/>
    </location>
</feature>
<dbReference type="Pfam" id="PF07980">
    <property type="entry name" value="SusD_RagB"/>
    <property type="match status" value="1"/>
</dbReference>
<dbReference type="Pfam" id="PF14322">
    <property type="entry name" value="SusD-like_3"/>
    <property type="match status" value="1"/>
</dbReference>
<proteinExistence type="inferred from homology"/>
<comment type="subcellular location">
    <subcellularLocation>
        <location evidence="1">Cell outer membrane</location>
    </subcellularLocation>
</comment>
<keyword evidence="5" id="KW-0998">Cell outer membrane</keyword>
<evidence type="ECO:0000313" key="8">
    <source>
        <dbReference type="EMBL" id="ALJ58427.1"/>
    </source>
</evidence>
<evidence type="ECO:0000256" key="3">
    <source>
        <dbReference type="ARBA" id="ARBA00022729"/>
    </source>
</evidence>
<dbReference type="SUPFAM" id="SSF48452">
    <property type="entry name" value="TPR-like"/>
    <property type="match status" value="1"/>
</dbReference>
<gene>
    <name evidence="8" type="ORF">BcellWH2_01165</name>
</gene>
<feature type="domain" description="RagB/SusD" evidence="6">
    <location>
        <begin position="373"/>
        <end position="523"/>
    </location>
</feature>
<keyword evidence="3" id="KW-0732">Signal</keyword>
<accession>A0A0N7IEV1</accession>
<dbReference type="PROSITE" id="PS51257">
    <property type="entry name" value="PROKAR_LIPOPROTEIN"/>
    <property type="match status" value="1"/>
</dbReference>
<keyword evidence="4" id="KW-0472">Membrane</keyword>
<dbReference type="GO" id="GO:0009279">
    <property type="term" value="C:cell outer membrane"/>
    <property type="evidence" value="ECO:0007669"/>
    <property type="project" value="UniProtKB-SubCell"/>
</dbReference>
<dbReference type="EMBL" id="CP012801">
    <property type="protein sequence ID" value="ALJ58427.1"/>
    <property type="molecule type" value="Genomic_DNA"/>
</dbReference>
<sequence>MKRLKYLLIAGVSLLLTSCENFLDRQPESSLSGETFWTSEQDLKTWNAGMYDGLQSTLRTNWFYWGELRSGVYAERGTAYDRNLLYNGLNSQSGSSSWSDLYKTIYRANAAIKHIPTSPIGSSVSAPYLGQAYAMRALMYFYAIRVWGGVPKITEPMEDVSSQERYYGRISVEELKAFILEDIEKALEHIGASTDMSSASKYYLNRGAIMALRVDVLMWYKEYDKALVAANDLLTNYKYSLEPASTYSSMFLNPSSSKEMIFNLFWNYEEDSNGFGYAQELASGSNTIRYHPTKAYYKELVSRKREDNRVTMIMDTFAISYFITPDEMIDESYEKAMNGDYGNAANFQIKCPKFTEYGATANDGRPGYSYVANGSCSTHMPIYRLADILLLKAEALVLGTHKDYQGAINIVNQIRERAGWENTAVLEDYPTEKDLIKLIIDERTIELWAEGKRWFDLVRNDMVKEYLDPYLQNEDLGDQRIPEGFVIGAEKEANQIGGYGRILWPLNQDVFRKNPSMRGQQNKPYEE</sequence>
<dbReference type="Proteomes" id="UP000061809">
    <property type="component" value="Chromosome"/>
</dbReference>
<protein>
    <submittedName>
        <fullName evidence="8">SusD family protein</fullName>
    </submittedName>
</protein>
<reference evidence="8 9" key="1">
    <citation type="journal article" date="2015" name="Science">
        <title>Genetic determinants of in vivo fitness and diet responsiveness in multiple human gut Bacteroides.</title>
        <authorList>
            <person name="Wu M."/>
            <person name="McNulty N.P."/>
            <person name="Rodionov D.A."/>
            <person name="Khoroshkin M.S."/>
            <person name="Griffin N.W."/>
            <person name="Cheng J."/>
            <person name="Latreille P."/>
            <person name="Kerstetter R.A."/>
            <person name="Terrapon N."/>
            <person name="Henrissat B."/>
            <person name="Osterman A.L."/>
            <person name="Gordon J.I."/>
        </authorList>
    </citation>
    <scope>NUCLEOTIDE SEQUENCE [LARGE SCALE GENOMIC DNA]</scope>
    <source>
        <strain evidence="8 9">WH2</strain>
    </source>
</reference>
<comment type="similarity">
    <text evidence="2">Belongs to the SusD family.</text>
</comment>
<evidence type="ECO:0000256" key="1">
    <source>
        <dbReference type="ARBA" id="ARBA00004442"/>
    </source>
</evidence>
<evidence type="ECO:0000256" key="2">
    <source>
        <dbReference type="ARBA" id="ARBA00006275"/>
    </source>
</evidence>
<dbReference type="InterPro" id="IPR012944">
    <property type="entry name" value="SusD_RagB_dom"/>
</dbReference>